<dbReference type="SUPFAM" id="SSF52540">
    <property type="entry name" value="P-loop containing nucleoside triphosphate hydrolases"/>
    <property type="match status" value="1"/>
</dbReference>
<dbReference type="InterPro" id="IPR018627">
    <property type="entry name" value="ELP6"/>
</dbReference>
<evidence type="ECO:0000256" key="1">
    <source>
        <dbReference type="ARBA" id="ARBA00005043"/>
    </source>
</evidence>
<dbReference type="InterPro" id="IPR027417">
    <property type="entry name" value="P-loop_NTPase"/>
</dbReference>
<proteinExistence type="inferred from homology"/>
<accession>A0ABD2N3F8</accession>
<dbReference type="CDD" id="cd19495">
    <property type="entry name" value="Elp6"/>
    <property type="match status" value="1"/>
</dbReference>
<dbReference type="Gene3D" id="3.40.50.300">
    <property type="entry name" value="P-loop containing nucleotide triphosphate hydrolases"/>
    <property type="match status" value="1"/>
</dbReference>
<dbReference type="AlphaFoldDB" id="A0ABD2N3F8"/>
<dbReference type="EMBL" id="JABFTP020000062">
    <property type="protein sequence ID" value="KAL3272876.1"/>
    <property type="molecule type" value="Genomic_DNA"/>
</dbReference>
<dbReference type="Pfam" id="PF09807">
    <property type="entry name" value="ELP6"/>
    <property type="match status" value="1"/>
</dbReference>
<dbReference type="Proteomes" id="UP001516400">
    <property type="component" value="Unassembled WGS sequence"/>
</dbReference>
<comment type="caution">
    <text evidence="4">The sequence shown here is derived from an EMBL/GenBank/DDBJ whole genome shotgun (WGS) entry which is preliminary data.</text>
</comment>
<evidence type="ECO:0000313" key="4">
    <source>
        <dbReference type="EMBL" id="KAL3272876.1"/>
    </source>
</evidence>
<keyword evidence="5" id="KW-1185">Reference proteome</keyword>
<dbReference type="PANTHER" id="PTHR16184">
    <property type="entry name" value="ELONGATOR COMPLEX PROTEIN 6"/>
    <property type="match status" value="1"/>
</dbReference>
<reference evidence="4 5" key="1">
    <citation type="journal article" date="2021" name="BMC Biol.">
        <title>Horizontally acquired antibacterial genes associated with adaptive radiation of ladybird beetles.</title>
        <authorList>
            <person name="Li H.S."/>
            <person name="Tang X.F."/>
            <person name="Huang Y.H."/>
            <person name="Xu Z.Y."/>
            <person name="Chen M.L."/>
            <person name="Du X.Y."/>
            <person name="Qiu B.Y."/>
            <person name="Chen P.T."/>
            <person name="Zhang W."/>
            <person name="Slipinski A."/>
            <person name="Escalona H.E."/>
            <person name="Waterhouse R.M."/>
            <person name="Zwick A."/>
            <person name="Pang H."/>
        </authorList>
    </citation>
    <scope>NUCLEOTIDE SEQUENCE [LARGE SCALE GENOMIC DNA]</scope>
    <source>
        <strain evidence="4">SYSU2018</strain>
    </source>
</reference>
<dbReference type="PANTHER" id="PTHR16184:SF6">
    <property type="entry name" value="ELONGATOR COMPLEX PROTEIN 6"/>
    <property type="match status" value="1"/>
</dbReference>
<comment type="similarity">
    <text evidence="2">Belongs to the ELP6 family.</text>
</comment>
<comment type="pathway">
    <text evidence="1">tRNA modification; 5-methoxycarbonylmethyl-2-thiouridine-tRNA biosynthesis.</text>
</comment>
<evidence type="ECO:0000313" key="5">
    <source>
        <dbReference type="Proteomes" id="UP001516400"/>
    </source>
</evidence>
<evidence type="ECO:0000256" key="2">
    <source>
        <dbReference type="ARBA" id="ARBA00008837"/>
    </source>
</evidence>
<protein>
    <recommendedName>
        <fullName evidence="3">Elongator complex protein 6</fullName>
    </recommendedName>
</protein>
<gene>
    <name evidence="4" type="ORF">HHI36_014338</name>
</gene>
<evidence type="ECO:0000256" key="3">
    <source>
        <dbReference type="ARBA" id="ARBA00020263"/>
    </source>
</evidence>
<sequence length="261" mass="29215">MLGQLTGLNLNPLLAAIKLTPKDKIVSVKEVGIADSNFIITHLIKKIFQNNEKLCFVTFHNTLNHYQIVGKKLGYDLTGKVTSGDAVILDMLKLIEENILNEDYGFVENTGAFIENLFRDIEQKTEVLANSKSNQEHTYLVIDDLSHLLDLGISIEFIIRFITWCCNLKDDSISVIVNNHVSTYEANGDLLPKDIILSNSLSYISDLDIQVSPLKTGRSNEVSGIITLARPGEETTELHYKAYDRGIKTFNPGESLMNLLK</sequence>
<organism evidence="4 5">
    <name type="scientific">Cryptolaemus montrouzieri</name>
    <dbReference type="NCBI Taxonomy" id="559131"/>
    <lineage>
        <taxon>Eukaryota</taxon>
        <taxon>Metazoa</taxon>
        <taxon>Ecdysozoa</taxon>
        <taxon>Arthropoda</taxon>
        <taxon>Hexapoda</taxon>
        <taxon>Insecta</taxon>
        <taxon>Pterygota</taxon>
        <taxon>Neoptera</taxon>
        <taxon>Endopterygota</taxon>
        <taxon>Coleoptera</taxon>
        <taxon>Polyphaga</taxon>
        <taxon>Cucujiformia</taxon>
        <taxon>Coccinelloidea</taxon>
        <taxon>Coccinellidae</taxon>
        <taxon>Scymninae</taxon>
        <taxon>Scymnini</taxon>
        <taxon>Cryptolaemus</taxon>
    </lineage>
</organism>
<name>A0ABD2N3F8_9CUCU</name>